<evidence type="ECO:0000313" key="1">
    <source>
        <dbReference type="EMBL" id="QKU22501.1"/>
    </source>
</evidence>
<organism evidence="1 2">
    <name type="scientific">Acinetobacter lwoffii</name>
    <dbReference type="NCBI Taxonomy" id="28090"/>
    <lineage>
        <taxon>Bacteria</taxon>
        <taxon>Pseudomonadati</taxon>
        <taxon>Pseudomonadota</taxon>
        <taxon>Gammaproteobacteria</taxon>
        <taxon>Moraxellales</taxon>
        <taxon>Moraxellaceae</taxon>
        <taxon>Acinetobacter</taxon>
    </lineage>
</organism>
<reference evidence="1 2" key="1">
    <citation type="submission" date="2019-11" db="EMBL/GenBank/DDBJ databases">
        <title>FDA dAtabase for Regulatory Grade micrObial Sequences (FDA-ARGOS): Supporting development and validation of Infectious Disease Dx tests.</title>
        <authorList>
            <person name="Patel R."/>
            <person name="Rucinski S."/>
            <person name="Tallon L."/>
            <person name="Sadzewicz L."/>
            <person name="Vavikolanu K."/>
            <person name="Mehta A."/>
            <person name="Aluvathingal J."/>
            <person name="Nadendla S."/>
            <person name="Nandy P."/>
            <person name="Geyer C."/>
            <person name="Yan Y."/>
            <person name="Sichtig H."/>
        </authorList>
    </citation>
    <scope>NUCLEOTIDE SEQUENCE [LARGE SCALE GENOMIC DNA]</scope>
    <source>
        <strain evidence="1 2">FDAARGOS_557</strain>
    </source>
</reference>
<proteinExistence type="predicted"/>
<name>A0A6N1MVB9_ACILW</name>
<protein>
    <submittedName>
        <fullName evidence="1">Uncharacterized protein</fullName>
    </submittedName>
</protein>
<sequence>MKCLKINNGKGFFSVDGKSWKALDEISKEDILTIINLCLESSFEMDSPTEETVHNKAHDIIYKNLYAKFLELNNQRTRFKDESENLFKEALAKYS</sequence>
<dbReference type="AlphaFoldDB" id="A0A6N1MVB9"/>
<accession>A0A6N1MVB9</accession>
<gene>
    <name evidence="1" type="ORF">FOB19_14530</name>
</gene>
<dbReference type="RefSeq" id="WP_174894634.1">
    <property type="nucleotide sequence ID" value="NZ_CP054803.1"/>
</dbReference>
<dbReference type="EMBL" id="CP054803">
    <property type="protein sequence ID" value="QKU22501.1"/>
    <property type="molecule type" value="Genomic_DNA"/>
</dbReference>
<dbReference type="Proteomes" id="UP000509126">
    <property type="component" value="Chromosome"/>
</dbReference>
<evidence type="ECO:0000313" key="2">
    <source>
        <dbReference type="Proteomes" id="UP000509126"/>
    </source>
</evidence>